<dbReference type="EMBL" id="BAABME010005955">
    <property type="protein sequence ID" value="GAA0167080.1"/>
    <property type="molecule type" value="Genomic_DNA"/>
</dbReference>
<dbReference type="PANTHER" id="PTHR33437:SF2">
    <property type="entry name" value="OS06G0361200 PROTEIN"/>
    <property type="match status" value="1"/>
</dbReference>
<gene>
    <name evidence="2" type="ORF">LIER_22093</name>
</gene>
<proteinExistence type="predicted"/>
<evidence type="ECO:0000313" key="3">
    <source>
        <dbReference type="Proteomes" id="UP001454036"/>
    </source>
</evidence>
<evidence type="ECO:0008006" key="4">
    <source>
        <dbReference type="Google" id="ProtNLM"/>
    </source>
</evidence>
<feature type="region of interest" description="Disordered" evidence="1">
    <location>
        <begin position="1"/>
        <end position="36"/>
    </location>
</feature>
<dbReference type="Proteomes" id="UP001454036">
    <property type="component" value="Unassembled WGS sequence"/>
</dbReference>
<comment type="caution">
    <text evidence="2">The sequence shown here is derived from an EMBL/GenBank/DDBJ whole genome shotgun (WGS) entry which is preliminary data.</text>
</comment>
<reference evidence="2 3" key="1">
    <citation type="submission" date="2024-01" db="EMBL/GenBank/DDBJ databases">
        <title>The complete chloroplast genome sequence of Lithospermum erythrorhizon: insights into the phylogenetic relationship among Boraginaceae species and the maternal lineages of purple gromwells.</title>
        <authorList>
            <person name="Okada T."/>
            <person name="Watanabe K."/>
        </authorList>
    </citation>
    <scope>NUCLEOTIDE SEQUENCE [LARGE SCALE GENOMIC DNA]</scope>
</reference>
<name>A0AAV3QSR8_LITER</name>
<organism evidence="2 3">
    <name type="scientific">Lithospermum erythrorhizon</name>
    <name type="common">Purple gromwell</name>
    <name type="synonym">Lithospermum officinale var. erythrorhizon</name>
    <dbReference type="NCBI Taxonomy" id="34254"/>
    <lineage>
        <taxon>Eukaryota</taxon>
        <taxon>Viridiplantae</taxon>
        <taxon>Streptophyta</taxon>
        <taxon>Embryophyta</taxon>
        <taxon>Tracheophyta</taxon>
        <taxon>Spermatophyta</taxon>
        <taxon>Magnoliopsida</taxon>
        <taxon>eudicotyledons</taxon>
        <taxon>Gunneridae</taxon>
        <taxon>Pentapetalae</taxon>
        <taxon>asterids</taxon>
        <taxon>lamiids</taxon>
        <taxon>Boraginales</taxon>
        <taxon>Boraginaceae</taxon>
        <taxon>Boraginoideae</taxon>
        <taxon>Lithospermeae</taxon>
        <taxon>Lithospermum</taxon>
    </lineage>
</organism>
<keyword evidence="3" id="KW-1185">Reference proteome</keyword>
<feature type="compositionally biased region" description="Low complexity" evidence="1">
    <location>
        <begin position="8"/>
        <end position="19"/>
    </location>
</feature>
<sequence>MEVTIGANKGKGTNTSTTTPYKAKYETKKPKDTSKVEKKDAYVVTSKSTKFSFKTKRTEGGLNLGDKKRLTLNEMQAKEYPFFESDILDMFEKLLKAKLIELLEPKRLEEANRRIEPDYCRYHRVHPIENCFVFKEKVIDLALQGSILLEEDKDSANHITLTIIKLAGVKVLAAALEAPQTPPEVPRPSQSPSLMKTFHKKMVTTTSRSTEEPEAPKVAQPNHPSIDEEVIEALEGLMLPLTQAKEVASTTLKGFMTPVTIPPRMQSWENCHLRSRKQGIWPKRSPEYAKMKRVLHQKLHSWTRIHPSVTIAYPGQKVVDHPQTRIGKVPPRKNESHQQWRTPKKWEAVPWQYPTKQEKVYQRSKEPEA</sequence>
<accession>A0AAV3QSR8</accession>
<evidence type="ECO:0000256" key="1">
    <source>
        <dbReference type="SAM" id="MobiDB-lite"/>
    </source>
</evidence>
<feature type="compositionally biased region" description="Basic and acidic residues" evidence="1">
    <location>
        <begin position="23"/>
        <end position="36"/>
    </location>
</feature>
<feature type="region of interest" description="Disordered" evidence="1">
    <location>
        <begin position="323"/>
        <end position="344"/>
    </location>
</feature>
<dbReference type="PANTHER" id="PTHR33437">
    <property type="entry name" value="OS06G0361200 PROTEIN"/>
    <property type="match status" value="1"/>
</dbReference>
<protein>
    <recommendedName>
        <fullName evidence="4">Retrotransposon gag protein</fullName>
    </recommendedName>
</protein>
<dbReference type="AlphaFoldDB" id="A0AAV3QSR8"/>
<evidence type="ECO:0000313" key="2">
    <source>
        <dbReference type="EMBL" id="GAA0167080.1"/>
    </source>
</evidence>